<reference evidence="2 3" key="1">
    <citation type="submission" date="2024-09" db="EMBL/GenBank/DDBJ databases">
        <title>Chromosome-scale assembly of Riccia sorocarpa.</title>
        <authorList>
            <person name="Paukszto L."/>
        </authorList>
    </citation>
    <scope>NUCLEOTIDE SEQUENCE [LARGE SCALE GENOMIC DNA]</scope>
    <source>
        <strain evidence="2">LP-2024</strain>
        <tissue evidence="2">Aerial parts of the thallus</tissue>
    </source>
</reference>
<gene>
    <name evidence="2" type="ORF">R1sor_009569</name>
</gene>
<proteinExistence type="predicted"/>
<evidence type="ECO:0000313" key="3">
    <source>
        <dbReference type="Proteomes" id="UP001633002"/>
    </source>
</evidence>
<dbReference type="Proteomes" id="UP001633002">
    <property type="component" value="Unassembled WGS sequence"/>
</dbReference>
<comment type="caution">
    <text evidence="2">The sequence shown here is derived from an EMBL/GenBank/DDBJ whole genome shotgun (WGS) entry which is preliminary data.</text>
</comment>
<accession>A0ABD3HVG3</accession>
<dbReference type="EMBL" id="JBJQOH010000002">
    <property type="protein sequence ID" value="KAL3695493.1"/>
    <property type="molecule type" value="Genomic_DNA"/>
</dbReference>
<protein>
    <recommendedName>
        <fullName evidence="1">Reverse transcriptase zinc-binding domain-containing protein</fullName>
    </recommendedName>
</protein>
<keyword evidence="3" id="KW-1185">Reference proteome</keyword>
<sequence length="220" mass="26203">MRQVESWLASVLLSDKKLWQIDGWFWRSGKEVTRGWRLPNKDWTRLWWLDDPQYTDISVHWNITADGDEWKQRWLRLWKGKALPRHKVWLWRLLQQGLPTLERASKWGFSDGRCAWCNLDTESVEHVVWECSRLHSRTQWLTEVLMGSEFSTPTFIQTAHSVLLDHHHRRLIIRDMLNIEGMQEGIGDPEGVLRIRQRRRQHFDGSSSESGLVGVRLRSL</sequence>
<evidence type="ECO:0000259" key="1">
    <source>
        <dbReference type="Pfam" id="PF13966"/>
    </source>
</evidence>
<feature type="domain" description="Reverse transcriptase zinc-binding" evidence="1">
    <location>
        <begin position="60"/>
        <end position="132"/>
    </location>
</feature>
<organism evidence="2 3">
    <name type="scientific">Riccia sorocarpa</name>
    <dbReference type="NCBI Taxonomy" id="122646"/>
    <lineage>
        <taxon>Eukaryota</taxon>
        <taxon>Viridiplantae</taxon>
        <taxon>Streptophyta</taxon>
        <taxon>Embryophyta</taxon>
        <taxon>Marchantiophyta</taxon>
        <taxon>Marchantiopsida</taxon>
        <taxon>Marchantiidae</taxon>
        <taxon>Marchantiales</taxon>
        <taxon>Ricciaceae</taxon>
        <taxon>Riccia</taxon>
    </lineage>
</organism>
<name>A0ABD3HVG3_9MARC</name>
<dbReference type="AlphaFoldDB" id="A0ABD3HVG3"/>
<dbReference type="Pfam" id="PF13966">
    <property type="entry name" value="zf-RVT"/>
    <property type="match status" value="1"/>
</dbReference>
<dbReference type="InterPro" id="IPR026960">
    <property type="entry name" value="RVT-Znf"/>
</dbReference>
<evidence type="ECO:0000313" key="2">
    <source>
        <dbReference type="EMBL" id="KAL3695493.1"/>
    </source>
</evidence>